<evidence type="ECO:0000313" key="5">
    <source>
        <dbReference type="Proteomes" id="UP000232188"/>
    </source>
</evidence>
<accession>A0A2M9YK10</accession>
<evidence type="ECO:0000313" key="3">
    <source>
        <dbReference type="EMBL" id="PJZ59714.1"/>
    </source>
</evidence>
<name>A0A2M9YK10_9LEPT</name>
<evidence type="ECO:0000313" key="4">
    <source>
        <dbReference type="Proteomes" id="UP000232149"/>
    </source>
</evidence>
<feature type="region of interest" description="Disordered" evidence="1">
    <location>
        <begin position="1"/>
        <end position="42"/>
    </location>
</feature>
<dbReference type="AlphaFoldDB" id="A0A2M9YK10"/>
<organism evidence="2 5">
    <name type="scientific">Leptospira adleri</name>
    <dbReference type="NCBI Taxonomy" id="2023186"/>
    <lineage>
        <taxon>Bacteria</taxon>
        <taxon>Pseudomonadati</taxon>
        <taxon>Spirochaetota</taxon>
        <taxon>Spirochaetia</taxon>
        <taxon>Leptospirales</taxon>
        <taxon>Leptospiraceae</taxon>
        <taxon>Leptospira</taxon>
    </lineage>
</organism>
<dbReference type="EMBL" id="NPDU01000103">
    <property type="protein sequence ID" value="PJZ59714.1"/>
    <property type="molecule type" value="Genomic_DNA"/>
</dbReference>
<sequence length="74" mass="8548">MQHSDANLGSQSKGTLPTGRFKSELRRKTLFNGDSEKDHRHPLKCRNSSKNFFLGNDSDWSYLTETPFPVFWSI</sequence>
<proteinExistence type="predicted"/>
<gene>
    <name evidence="3" type="ORF">CH376_22330</name>
    <name evidence="2" type="ORF">CH380_17590</name>
</gene>
<comment type="caution">
    <text evidence="2">The sequence shown here is derived from an EMBL/GenBank/DDBJ whole genome shotgun (WGS) entry which is preliminary data.</text>
</comment>
<dbReference type="Proteomes" id="UP000232188">
    <property type="component" value="Unassembled WGS sequence"/>
</dbReference>
<evidence type="ECO:0000256" key="1">
    <source>
        <dbReference type="SAM" id="MobiDB-lite"/>
    </source>
</evidence>
<protein>
    <submittedName>
        <fullName evidence="2">Uncharacterized protein</fullName>
    </submittedName>
</protein>
<reference evidence="4 5" key="1">
    <citation type="submission" date="2017-07" db="EMBL/GenBank/DDBJ databases">
        <title>Leptospira spp. isolated from tropical soils.</title>
        <authorList>
            <person name="Thibeaux R."/>
            <person name="Iraola G."/>
            <person name="Ferres I."/>
            <person name="Bierque E."/>
            <person name="Girault D."/>
            <person name="Soupe-Gilbert M.-E."/>
            <person name="Picardeau M."/>
            <person name="Goarant C."/>
        </authorList>
    </citation>
    <scope>NUCLEOTIDE SEQUENCE [LARGE SCALE GENOMIC DNA]</scope>
    <source>
        <strain evidence="2 5">FH2-B-C1</strain>
        <strain evidence="3 4">FH2-B-D1</strain>
    </source>
</reference>
<keyword evidence="4" id="KW-1185">Reference proteome</keyword>
<dbReference type="EMBL" id="NPDV01000018">
    <property type="protein sequence ID" value="PJZ51877.1"/>
    <property type="molecule type" value="Genomic_DNA"/>
</dbReference>
<evidence type="ECO:0000313" key="2">
    <source>
        <dbReference type="EMBL" id="PJZ51877.1"/>
    </source>
</evidence>
<feature type="compositionally biased region" description="Polar residues" evidence="1">
    <location>
        <begin position="1"/>
        <end position="15"/>
    </location>
</feature>
<dbReference type="Proteomes" id="UP000232149">
    <property type="component" value="Unassembled WGS sequence"/>
</dbReference>